<accession>A0AAN9REZ2</accession>
<comment type="caution">
    <text evidence="1">The sequence shown here is derived from an EMBL/GenBank/DDBJ whole genome shotgun (WGS) entry which is preliminary data.</text>
</comment>
<protein>
    <submittedName>
        <fullName evidence="1">Uncharacterized protein</fullName>
    </submittedName>
</protein>
<gene>
    <name evidence="1" type="ORF">VNO80_12486</name>
</gene>
<proteinExistence type="predicted"/>
<evidence type="ECO:0000313" key="2">
    <source>
        <dbReference type="Proteomes" id="UP001374584"/>
    </source>
</evidence>
<reference evidence="1 2" key="1">
    <citation type="submission" date="2024-01" db="EMBL/GenBank/DDBJ databases">
        <title>The genomes of 5 underutilized Papilionoideae crops provide insights into root nodulation and disease resistanc.</title>
        <authorList>
            <person name="Jiang F."/>
        </authorList>
    </citation>
    <scope>NUCLEOTIDE SEQUENCE [LARGE SCALE GENOMIC DNA]</scope>
    <source>
        <strain evidence="1">JINMINGXINNONG_FW02</strain>
        <tissue evidence="1">Leaves</tissue>
    </source>
</reference>
<dbReference type="Proteomes" id="UP001374584">
    <property type="component" value="Unassembled WGS sequence"/>
</dbReference>
<keyword evidence="2" id="KW-1185">Reference proteome</keyword>
<organism evidence="1 2">
    <name type="scientific">Phaseolus coccineus</name>
    <name type="common">Scarlet runner bean</name>
    <name type="synonym">Phaseolus multiflorus</name>
    <dbReference type="NCBI Taxonomy" id="3886"/>
    <lineage>
        <taxon>Eukaryota</taxon>
        <taxon>Viridiplantae</taxon>
        <taxon>Streptophyta</taxon>
        <taxon>Embryophyta</taxon>
        <taxon>Tracheophyta</taxon>
        <taxon>Spermatophyta</taxon>
        <taxon>Magnoliopsida</taxon>
        <taxon>eudicotyledons</taxon>
        <taxon>Gunneridae</taxon>
        <taxon>Pentapetalae</taxon>
        <taxon>rosids</taxon>
        <taxon>fabids</taxon>
        <taxon>Fabales</taxon>
        <taxon>Fabaceae</taxon>
        <taxon>Papilionoideae</taxon>
        <taxon>50 kb inversion clade</taxon>
        <taxon>NPAAA clade</taxon>
        <taxon>indigoferoid/millettioid clade</taxon>
        <taxon>Phaseoleae</taxon>
        <taxon>Phaseolus</taxon>
    </lineage>
</organism>
<dbReference type="AlphaFoldDB" id="A0AAN9REZ2"/>
<name>A0AAN9REZ2_PHACN</name>
<evidence type="ECO:0000313" key="1">
    <source>
        <dbReference type="EMBL" id="KAK7364098.1"/>
    </source>
</evidence>
<dbReference type="EMBL" id="JAYMYR010000005">
    <property type="protein sequence ID" value="KAK7364098.1"/>
    <property type="molecule type" value="Genomic_DNA"/>
</dbReference>
<sequence length="66" mass="7468">MIFSLMVAPSFYAPILLCSSVVQEETFLPLSLSLFIISRIYSFKFILLSLIQSIKLPFLSSLSHIL</sequence>